<feature type="transmembrane region" description="Helical" evidence="2">
    <location>
        <begin position="105"/>
        <end position="126"/>
    </location>
</feature>
<dbReference type="Proteomes" id="UP000538955">
    <property type="component" value="Unassembled WGS sequence"/>
</dbReference>
<evidence type="ECO:0000313" key="4">
    <source>
        <dbReference type="EMBL" id="NMK97431.1"/>
    </source>
</evidence>
<organism evidence="4 6">
    <name type="scientific">Staphylococcus capitis</name>
    <dbReference type="NCBI Taxonomy" id="29388"/>
    <lineage>
        <taxon>Bacteria</taxon>
        <taxon>Bacillati</taxon>
        <taxon>Bacillota</taxon>
        <taxon>Bacilli</taxon>
        <taxon>Bacillales</taxon>
        <taxon>Staphylococcaceae</taxon>
        <taxon>Staphylococcus</taxon>
    </lineage>
</organism>
<gene>
    <name evidence="4" type="ORF">HHM13_04905</name>
    <name evidence="3" type="ORF">HHM24_07490</name>
</gene>
<keyword evidence="2" id="KW-0812">Transmembrane</keyword>
<evidence type="ECO:0000256" key="1">
    <source>
        <dbReference type="SAM" id="Coils"/>
    </source>
</evidence>
<evidence type="ECO:0000313" key="6">
    <source>
        <dbReference type="Proteomes" id="UP000550736"/>
    </source>
</evidence>
<feature type="transmembrane region" description="Helical" evidence="2">
    <location>
        <begin position="36"/>
        <end position="57"/>
    </location>
</feature>
<keyword evidence="2" id="KW-1133">Transmembrane helix</keyword>
<dbReference type="Proteomes" id="UP000550736">
    <property type="component" value="Unassembled WGS sequence"/>
</dbReference>
<dbReference type="EMBL" id="JABBMI010000061">
    <property type="protein sequence ID" value="NMK54564.1"/>
    <property type="molecule type" value="Genomic_DNA"/>
</dbReference>
<evidence type="ECO:0000313" key="3">
    <source>
        <dbReference type="EMBL" id="NMK54564.1"/>
    </source>
</evidence>
<feature type="transmembrane region" description="Helical" evidence="2">
    <location>
        <begin position="63"/>
        <end position="84"/>
    </location>
</feature>
<evidence type="ECO:0000313" key="5">
    <source>
        <dbReference type="Proteomes" id="UP000538955"/>
    </source>
</evidence>
<keyword evidence="5" id="KW-1185">Reference proteome</keyword>
<name>A0A7X9WAU5_STACP</name>
<dbReference type="RefSeq" id="WP_002441962.1">
    <property type="nucleotide sequence ID" value="NZ_CP023967.1"/>
</dbReference>
<reference evidence="5 6" key="1">
    <citation type="submission" date="2020-04" db="EMBL/GenBank/DDBJ databases">
        <title>The Epidemiology and Molecular Characteristics of Linezolid-Resistant Staphylococcus capitis in Huashan Hospital, Shanghai.</title>
        <authorList>
            <person name="Ding L."/>
            <person name="Li P."/>
            <person name="Yang Y."/>
            <person name="Lin D."/>
            <person name="Xu X."/>
        </authorList>
    </citation>
    <scope>NUCLEOTIDE SEQUENCE [LARGE SCALE GENOMIC DNA]</scope>
    <source>
        <strain evidence="4 6">12-86</strain>
        <strain evidence="3 5">17-84</strain>
    </source>
</reference>
<dbReference type="AlphaFoldDB" id="A0A7X9WAU5"/>
<comment type="caution">
    <text evidence="4">The sequence shown here is derived from an EMBL/GenBank/DDBJ whole genome shotgun (WGS) entry which is preliminary data.</text>
</comment>
<keyword evidence="2" id="KW-0472">Membrane</keyword>
<keyword evidence="1" id="KW-0175">Coiled coil</keyword>
<proteinExistence type="predicted"/>
<evidence type="ECO:0000256" key="2">
    <source>
        <dbReference type="SAM" id="Phobius"/>
    </source>
</evidence>
<protein>
    <submittedName>
        <fullName evidence="4">Uncharacterized protein</fullName>
    </submittedName>
</protein>
<sequence>MKKVKSYLKNIQNNEEYQKDIEFLEKKSNGREDKKLILDICFLSTIPLISIYITYFLSFSNPFAIFILIIIAVPVSYKIAKILLDHMYKDEDRFLALYRNYEKGKLLFLTLPIIGLVSIIGSSFLFDYLIFKLNNTSVEILGSTPTVVYHIIICFIQSMFTTMFLIIFIYTILVLIYGRFTK</sequence>
<accession>A0A7X9WAU5</accession>
<feature type="coiled-coil region" evidence="1">
    <location>
        <begin position="7"/>
        <end position="34"/>
    </location>
</feature>
<dbReference type="GeneID" id="93670657"/>
<dbReference type="EMBL" id="JABBLX010000011">
    <property type="protein sequence ID" value="NMK97431.1"/>
    <property type="molecule type" value="Genomic_DNA"/>
</dbReference>
<feature type="transmembrane region" description="Helical" evidence="2">
    <location>
        <begin position="146"/>
        <end position="177"/>
    </location>
</feature>